<comment type="caution">
    <text evidence="1">The sequence shown here is derived from an EMBL/GenBank/DDBJ whole genome shotgun (WGS) entry which is preliminary data.</text>
</comment>
<evidence type="ECO:0000313" key="2">
    <source>
        <dbReference type="Proteomes" id="UP001210528"/>
    </source>
</evidence>
<dbReference type="Proteomes" id="UP001210528">
    <property type="component" value="Unassembled WGS sequence"/>
</dbReference>
<organism evidence="1 2">
    <name type="scientific">Halorubrum ezzemoulense</name>
    <name type="common">Halorubrum chaoviator</name>
    <dbReference type="NCBI Taxonomy" id="337243"/>
    <lineage>
        <taxon>Archaea</taxon>
        <taxon>Methanobacteriati</taxon>
        <taxon>Methanobacteriota</taxon>
        <taxon>Stenosarchaea group</taxon>
        <taxon>Halobacteria</taxon>
        <taxon>Halobacteriales</taxon>
        <taxon>Haloferacaceae</taxon>
        <taxon>Halorubrum</taxon>
    </lineage>
</organism>
<reference evidence="1 2" key="1">
    <citation type="submission" date="2023-01" db="EMBL/GenBank/DDBJ databases">
        <title>Halorubrum ezzemoulense from Santa Pola, Spain.</title>
        <authorList>
            <person name="Feng Y."/>
            <person name="Louyakis A.S."/>
            <person name="Gogarten J.P."/>
        </authorList>
    </citation>
    <scope>NUCLEOTIDE SEQUENCE [LARGE SCALE GENOMIC DNA]</scope>
    <source>
        <strain evidence="1 2">AMM015</strain>
    </source>
</reference>
<dbReference type="EMBL" id="JAQLUK010000324">
    <property type="protein sequence ID" value="MDB2294686.1"/>
    <property type="molecule type" value="Genomic_DNA"/>
</dbReference>
<keyword evidence="2" id="KW-1185">Reference proteome</keyword>
<protein>
    <submittedName>
        <fullName evidence="1">Uncharacterized protein</fullName>
    </submittedName>
</protein>
<accession>A0ABT4ZAV3</accession>
<sequence>PDAFEPYHSDHRPRLNAILISSDDSLADDHFTQRIFVDVQKDTQKDRISEHPRYGATVTEIDVSTTSNPSVVTSVARDEFDRTNERYATLHTVTSLTAHQSNTDPLTHTFHSTIELDHNCCDISWLDPEHSPELSKYWTVHQTPERA</sequence>
<evidence type="ECO:0000313" key="1">
    <source>
        <dbReference type="EMBL" id="MDB2294686.1"/>
    </source>
</evidence>
<gene>
    <name evidence="1" type="ORF">PM085_21075</name>
</gene>
<proteinExistence type="predicted"/>
<dbReference type="RefSeq" id="WP_271971031.1">
    <property type="nucleotide sequence ID" value="NZ_JAQLUK010000324.1"/>
</dbReference>
<feature type="non-terminal residue" evidence="1">
    <location>
        <position position="1"/>
    </location>
</feature>
<name>A0ABT4ZAV3_HALEZ</name>
<feature type="non-terminal residue" evidence="1">
    <location>
        <position position="147"/>
    </location>
</feature>